<dbReference type="GO" id="GO:0005634">
    <property type="term" value="C:nucleus"/>
    <property type="evidence" value="ECO:0007669"/>
    <property type="project" value="UniProtKB-SubCell"/>
</dbReference>
<dbReference type="RefSeq" id="XP_007803702.1">
    <property type="nucleotide sequence ID" value="XM_007805511.1"/>
</dbReference>
<dbReference type="eggNOG" id="KOG3911">
    <property type="taxonomic scope" value="Eukaryota"/>
</dbReference>
<evidence type="ECO:0000256" key="4">
    <source>
        <dbReference type="ARBA" id="ARBA00023242"/>
    </source>
</evidence>
<organism evidence="5 6">
    <name type="scientific">Endocarpon pusillum (strain Z07020 / HMAS-L-300199)</name>
    <name type="common">Lichen-forming fungus</name>
    <dbReference type="NCBI Taxonomy" id="1263415"/>
    <lineage>
        <taxon>Eukaryota</taxon>
        <taxon>Fungi</taxon>
        <taxon>Dikarya</taxon>
        <taxon>Ascomycota</taxon>
        <taxon>Pezizomycotina</taxon>
        <taxon>Eurotiomycetes</taxon>
        <taxon>Chaetothyriomycetidae</taxon>
        <taxon>Verrucariales</taxon>
        <taxon>Verrucariaceae</taxon>
        <taxon>Endocarpon</taxon>
    </lineage>
</organism>
<dbReference type="Proteomes" id="UP000019373">
    <property type="component" value="Unassembled WGS sequence"/>
</dbReference>
<dbReference type="GO" id="GO:0006364">
    <property type="term" value="P:rRNA processing"/>
    <property type="evidence" value="ECO:0007669"/>
    <property type="project" value="UniProtKB-KW"/>
</dbReference>
<dbReference type="EMBL" id="KE721301">
    <property type="protein sequence ID" value="ERF70644.1"/>
    <property type="molecule type" value="Genomic_DNA"/>
</dbReference>
<keyword evidence="6" id="KW-1185">Reference proteome</keyword>
<evidence type="ECO:0000256" key="1">
    <source>
        <dbReference type="ARBA" id="ARBA00004123"/>
    </source>
</evidence>
<protein>
    <recommendedName>
        <fullName evidence="7">Nucleolar pre-ribosomal-associated protein 1 C-terminal domain-containing protein</fullName>
    </recommendedName>
</protein>
<dbReference type="GO" id="GO:0030688">
    <property type="term" value="C:preribosome, small subunit precursor"/>
    <property type="evidence" value="ECO:0007669"/>
    <property type="project" value="InterPro"/>
</dbReference>
<dbReference type="OMA" id="TICREWT"/>
<evidence type="ECO:0000256" key="3">
    <source>
        <dbReference type="ARBA" id="ARBA00022552"/>
    </source>
</evidence>
<gene>
    <name evidence="5" type="ORF">EPUS_02510</name>
</gene>
<comment type="similarity">
    <text evidence="2">Belongs to the RRP1 family.</text>
</comment>
<dbReference type="Pfam" id="PF05997">
    <property type="entry name" value="Nop52"/>
    <property type="match status" value="1"/>
</dbReference>
<dbReference type="InterPro" id="IPR010301">
    <property type="entry name" value="RRP1"/>
</dbReference>
<dbReference type="OrthoDB" id="2019504at2759"/>
<dbReference type="AlphaFoldDB" id="U1HNR4"/>
<evidence type="ECO:0008006" key="7">
    <source>
        <dbReference type="Google" id="ProtNLM"/>
    </source>
</evidence>
<dbReference type="HOGENOM" id="CLU_022876_0_0_1"/>
<reference evidence="6" key="1">
    <citation type="journal article" date="2014" name="BMC Genomics">
        <title>Genome characteristics reveal the impact of lichenization on lichen-forming fungus Endocarpon pusillum Hedwig (Verrucariales, Ascomycota).</title>
        <authorList>
            <person name="Wang Y.-Y."/>
            <person name="Liu B."/>
            <person name="Zhang X.-Y."/>
            <person name="Zhou Q.-M."/>
            <person name="Zhang T."/>
            <person name="Li H."/>
            <person name="Yu Y.-F."/>
            <person name="Zhang X.-L."/>
            <person name="Hao X.-Y."/>
            <person name="Wang M."/>
            <person name="Wang L."/>
            <person name="Wei J.-C."/>
        </authorList>
    </citation>
    <scope>NUCLEOTIDE SEQUENCE [LARGE SCALE GENOMIC DNA]</scope>
    <source>
        <strain evidence="6">Z07020 / HMAS-L-300199</strain>
    </source>
</reference>
<accession>U1HNR4</accession>
<dbReference type="PANTHER" id="PTHR13026:SF0">
    <property type="entry name" value="RIBOSOMAL RNA PROCESSING 1B"/>
    <property type="match status" value="1"/>
</dbReference>
<evidence type="ECO:0000313" key="5">
    <source>
        <dbReference type="EMBL" id="ERF70644.1"/>
    </source>
</evidence>
<proteinExistence type="inferred from homology"/>
<dbReference type="PANTHER" id="PTHR13026">
    <property type="entry name" value="NNP-1 PROTEIN NOVEL NUCLEAR PROTEIN 1 NOP52"/>
    <property type="match status" value="1"/>
</dbReference>
<name>U1HNR4_ENDPU</name>
<evidence type="ECO:0000256" key="2">
    <source>
        <dbReference type="ARBA" id="ARBA00006374"/>
    </source>
</evidence>
<dbReference type="GeneID" id="19237563"/>
<evidence type="ECO:0000313" key="6">
    <source>
        <dbReference type="Proteomes" id="UP000019373"/>
    </source>
</evidence>
<comment type="subcellular location">
    <subcellularLocation>
        <location evidence="1">Nucleus</location>
    </subcellularLocation>
</comment>
<keyword evidence="3" id="KW-0698">rRNA processing</keyword>
<sequence length="246" mass="28160">MYGLLTTNTPDPTLRRSTLQILLTHLSTLPPSTRLTTLQTLQIWTSLFYTLYMHDSRSTAPLSTQNLINTLTTTLLTSTIQPDNPQLKLALTTGFWETISREWSGIDRHRMDKYLLLVRCMLRAVFLLLFESTREQATTEEKEAANGQVEVLRKWPLSTGRGNGEGRKVPDGIRYHVLDVWVDELEKVFQDGDREEEGKEREKERRTVVLGMTMGLVEKVAGDALTKGVRLRSKDVLADGRLEEWR</sequence>
<keyword evidence="4" id="KW-0539">Nucleus</keyword>